<dbReference type="GO" id="GO:0009409">
    <property type="term" value="P:response to cold"/>
    <property type="evidence" value="ECO:0007669"/>
    <property type="project" value="UniProtKB-ARBA"/>
</dbReference>
<feature type="coiled-coil region" evidence="3">
    <location>
        <begin position="86"/>
        <end position="113"/>
    </location>
</feature>
<dbReference type="GO" id="GO:0016272">
    <property type="term" value="C:prefoldin complex"/>
    <property type="evidence" value="ECO:0007669"/>
    <property type="project" value="InterPro"/>
</dbReference>
<dbReference type="AlphaFoldDB" id="A0A2N9EH62"/>
<dbReference type="SUPFAM" id="SSF46579">
    <property type="entry name" value="Prefoldin"/>
    <property type="match status" value="1"/>
</dbReference>
<dbReference type="EMBL" id="OIVN01000091">
    <property type="protein sequence ID" value="SPC74103.1"/>
    <property type="molecule type" value="Genomic_DNA"/>
</dbReference>
<dbReference type="FunFam" id="1.10.287.370:FF:000002">
    <property type="entry name" value="Prefoldin subunit 2"/>
    <property type="match status" value="1"/>
</dbReference>
<dbReference type="CDD" id="cd23163">
    <property type="entry name" value="Prefoldin_2"/>
    <property type="match status" value="1"/>
</dbReference>
<keyword evidence="2" id="KW-0143">Chaperone</keyword>
<evidence type="ECO:0000256" key="2">
    <source>
        <dbReference type="ARBA" id="ARBA00023186"/>
    </source>
</evidence>
<evidence type="ECO:0000256" key="4">
    <source>
        <dbReference type="SAM" id="MobiDB-lite"/>
    </source>
</evidence>
<dbReference type="InterPro" id="IPR027235">
    <property type="entry name" value="PFD2"/>
</dbReference>
<name>A0A2N9EH62_FAGSY</name>
<dbReference type="PANTHER" id="PTHR13303">
    <property type="entry name" value="PREFOLDIN SUBUNIT 2"/>
    <property type="match status" value="1"/>
</dbReference>
<evidence type="ECO:0008006" key="6">
    <source>
        <dbReference type="Google" id="ProtNLM"/>
    </source>
</evidence>
<evidence type="ECO:0000313" key="5">
    <source>
        <dbReference type="EMBL" id="SPC74103.1"/>
    </source>
</evidence>
<feature type="compositionally biased region" description="Basic and acidic residues" evidence="4">
    <location>
        <begin position="118"/>
        <end position="134"/>
    </location>
</feature>
<proteinExistence type="inferred from homology"/>
<sequence>MASKAEDDHREPINEQAVANKYATMRNELNQIYSKITELEMEVSEHSLVMNAIQPLDPSRRCFRMIGGVLVERTIKEVLPAVQRNKEGLEEVVARLNEGLEKKKKEIAEFESKYKIRIRKPDGESNDDGGRKEGSAQGVLVGPASGSE</sequence>
<dbReference type="InterPro" id="IPR002777">
    <property type="entry name" value="PFD_beta-like"/>
</dbReference>
<dbReference type="GO" id="GO:0051082">
    <property type="term" value="F:unfolded protein binding"/>
    <property type="evidence" value="ECO:0007669"/>
    <property type="project" value="InterPro"/>
</dbReference>
<feature type="region of interest" description="Disordered" evidence="4">
    <location>
        <begin position="118"/>
        <end position="148"/>
    </location>
</feature>
<accession>A0A2N9EH62</accession>
<organism evidence="5">
    <name type="scientific">Fagus sylvatica</name>
    <name type="common">Beechnut</name>
    <dbReference type="NCBI Taxonomy" id="28930"/>
    <lineage>
        <taxon>Eukaryota</taxon>
        <taxon>Viridiplantae</taxon>
        <taxon>Streptophyta</taxon>
        <taxon>Embryophyta</taxon>
        <taxon>Tracheophyta</taxon>
        <taxon>Spermatophyta</taxon>
        <taxon>Magnoliopsida</taxon>
        <taxon>eudicotyledons</taxon>
        <taxon>Gunneridae</taxon>
        <taxon>Pentapetalae</taxon>
        <taxon>rosids</taxon>
        <taxon>fabids</taxon>
        <taxon>Fagales</taxon>
        <taxon>Fagaceae</taxon>
        <taxon>Fagus</taxon>
    </lineage>
</organism>
<evidence type="ECO:0000256" key="3">
    <source>
        <dbReference type="SAM" id="Coils"/>
    </source>
</evidence>
<gene>
    <name evidence="5" type="ORF">FSB_LOCUS1985</name>
</gene>
<dbReference type="Gene3D" id="1.10.287.370">
    <property type="match status" value="1"/>
</dbReference>
<comment type="similarity">
    <text evidence="1">Belongs to the prefoldin subunit beta family.</text>
</comment>
<keyword evidence="3" id="KW-0175">Coiled coil</keyword>
<dbReference type="GO" id="GO:0006457">
    <property type="term" value="P:protein folding"/>
    <property type="evidence" value="ECO:0007669"/>
    <property type="project" value="InterPro"/>
</dbReference>
<protein>
    <recommendedName>
        <fullName evidence="6">Prefoldin subunit 2</fullName>
    </recommendedName>
</protein>
<dbReference type="Pfam" id="PF01920">
    <property type="entry name" value="Prefoldin_2"/>
    <property type="match status" value="1"/>
</dbReference>
<reference evidence="5" key="1">
    <citation type="submission" date="2018-02" db="EMBL/GenBank/DDBJ databases">
        <authorList>
            <person name="Cohen D.B."/>
            <person name="Kent A.D."/>
        </authorList>
    </citation>
    <scope>NUCLEOTIDE SEQUENCE</scope>
</reference>
<evidence type="ECO:0000256" key="1">
    <source>
        <dbReference type="ARBA" id="ARBA00008045"/>
    </source>
</evidence>
<dbReference type="InterPro" id="IPR009053">
    <property type="entry name" value="Prefoldin"/>
</dbReference>